<evidence type="ECO:0000313" key="3">
    <source>
        <dbReference type="Proteomes" id="UP000682733"/>
    </source>
</evidence>
<gene>
    <name evidence="1" type="ORF">OVA965_LOCUS209</name>
    <name evidence="2" type="ORF">TMI583_LOCUS209</name>
</gene>
<dbReference type="Gene3D" id="3.30.420.10">
    <property type="entry name" value="Ribonuclease H-like superfamily/Ribonuclease H"/>
    <property type="match status" value="1"/>
</dbReference>
<dbReference type="EMBL" id="CAJOBA010000021">
    <property type="protein sequence ID" value="CAF3495411.1"/>
    <property type="molecule type" value="Genomic_DNA"/>
</dbReference>
<accession>A0A8S2GEF2</accession>
<dbReference type="InterPro" id="IPR036397">
    <property type="entry name" value="RNaseH_sf"/>
</dbReference>
<organism evidence="2 3">
    <name type="scientific">Didymodactylos carnosus</name>
    <dbReference type="NCBI Taxonomy" id="1234261"/>
    <lineage>
        <taxon>Eukaryota</taxon>
        <taxon>Metazoa</taxon>
        <taxon>Spiralia</taxon>
        <taxon>Gnathifera</taxon>
        <taxon>Rotifera</taxon>
        <taxon>Eurotatoria</taxon>
        <taxon>Bdelloidea</taxon>
        <taxon>Philodinida</taxon>
        <taxon>Philodinidae</taxon>
        <taxon>Didymodactylos</taxon>
    </lineage>
</organism>
<comment type="caution">
    <text evidence="2">The sequence shown here is derived from an EMBL/GenBank/DDBJ whole genome shotgun (WGS) entry which is preliminary data.</text>
</comment>
<sequence>RLTIWLECLSDLCTLFTYLPLLEYLSIQGTSRTNLDDNEHAILKSFEFNKFTTKLIYFKLVPGGHRSFDYDLFDRIIRNLTNLKSLSFDLFTKERNIDGYRLQKTLSSINLSYLEFRLVLCYYDYPCHRNPQITNENVYLCSTFTQIQQWNICCHYDVLRQSYLIYTKPWINNVAFGWIFEVLINTELKNDFYNVKYVNFCNSDKQHLTFNLLTKYFPNIIHLRLFQEFDPSPSLLSLRSTTEITKPLILNYCTTLITHDSTSSSYFNRILSVLPNLEYLTVQNNCLYECEKNLIPKRIRRLNLIVTNRLYELTNSTLCRFLQLLECLWIEDNNDTPSSETMNIVQLVEQLFTQLPFLYNFKYIKEKKNIDFSVESFDKMLLFYSVELEDNFYDESCFRSGETTAKRWISSEMTTPFFSKGRGRSLILSDFLTAHPDNPFFQLSVGEWRAATAKHPELLEEDYIKYIERSASASIQVGYEGYFDNDAVISQFTRLFKMLPFKEAYQNHSINIIVDNARTHSAKEFSLEGFGMKVNTRYAVDQIQYFDETGKQQTIDCYFKRGENKGKSKGLLVLAKELKVKIPVNVKLEELKRLLGLHRAFQNASRLEKVAEQYGVTISFSPKFHCECNCVEGLWAHQKQYVRHRTDQTFPTMVKLTEHSRLNFTEKNVAIKLFRRFWRTLAAYERGDSYEQVLKMFFGSSCKGAVQQRRQITNSMI</sequence>
<evidence type="ECO:0008006" key="4">
    <source>
        <dbReference type="Google" id="ProtNLM"/>
    </source>
</evidence>
<reference evidence="2" key="1">
    <citation type="submission" date="2021-02" db="EMBL/GenBank/DDBJ databases">
        <authorList>
            <person name="Nowell W R."/>
        </authorList>
    </citation>
    <scope>NUCLEOTIDE SEQUENCE</scope>
</reference>
<dbReference type="Proteomes" id="UP000677228">
    <property type="component" value="Unassembled WGS sequence"/>
</dbReference>
<proteinExistence type="predicted"/>
<dbReference type="Proteomes" id="UP000682733">
    <property type="component" value="Unassembled WGS sequence"/>
</dbReference>
<evidence type="ECO:0000313" key="1">
    <source>
        <dbReference type="EMBL" id="CAF0723231.1"/>
    </source>
</evidence>
<feature type="non-terminal residue" evidence="2">
    <location>
        <position position="1"/>
    </location>
</feature>
<dbReference type="EMBL" id="CAJNOK010000021">
    <property type="protein sequence ID" value="CAF0723231.1"/>
    <property type="molecule type" value="Genomic_DNA"/>
</dbReference>
<dbReference type="AlphaFoldDB" id="A0A8S2GEF2"/>
<protein>
    <recommendedName>
        <fullName evidence="4">Tc1-like transposase DDE domain-containing protein</fullName>
    </recommendedName>
</protein>
<name>A0A8S2GEF2_9BILA</name>
<dbReference type="GO" id="GO:0003676">
    <property type="term" value="F:nucleic acid binding"/>
    <property type="evidence" value="ECO:0007669"/>
    <property type="project" value="InterPro"/>
</dbReference>
<evidence type="ECO:0000313" key="2">
    <source>
        <dbReference type="EMBL" id="CAF3495411.1"/>
    </source>
</evidence>